<dbReference type="Proteomes" id="UP000246114">
    <property type="component" value="Unassembled WGS sequence"/>
</dbReference>
<organism evidence="1 2">
    <name type="scientific">Clostridium cadaveris</name>
    <dbReference type="NCBI Taxonomy" id="1529"/>
    <lineage>
        <taxon>Bacteria</taxon>
        <taxon>Bacillati</taxon>
        <taxon>Bacillota</taxon>
        <taxon>Clostridia</taxon>
        <taxon>Eubacteriales</taxon>
        <taxon>Clostridiaceae</taxon>
        <taxon>Clostridium</taxon>
    </lineage>
</organism>
<dbReference type="AlphaFoldDB" id="A0A316M239"/>
<gene>
    <name evidence="1" type="ORF">DBY38_10155</name>
</gene>
<evidence type="ECO:0008006" key="3">
    <source>
        <dbReference type="Google" id="ProtNLM"/>
    </source>
</evidence>
<dbReference type="InterPro" id="IPR024008">
    <property type="entry name" value="BsaA"/>
</dbReference>
<evidence type="ECO:0000313" key="2">
    <source>
        <dbReference type="Proteomes" id="UP000246114"/>
    </source>
</evidence>
<reference evidence="1 2" key="1">
    <citation type="submission" date="2018-03" db="EMBL/GenBank/DDBJ databases">
        <title>The uncultured portion of the human microbiome is neutrally assembled.</title>
        <authorList>
            <person name="Jeraldo P."/>
            <person name="Boardman L."/>
            <person name="White B.A."/>
            <person name="Nelson H."/>
            <person name="Goldenfeld N."/>
            <person name="Chia N."/>
        </authorList>
    </citation>
    <scope>NUCLEOTIDE SEQUENCE [LARGE SCALE GENOMIC DNA]</scope>
    <source>
        <strain evidence="1">CIM:MAG 903</strain>
    </source>
</reference>
<accession>A0A316M239</accession>
<name>A0A316M239_9CLOT</name>
<proteinExistence type="predicted"/>
<dbReference type="InterPro" id="IPR023833">
    <property type="entry name" value="Signal_pept_SipW-depend-type"/>
</dbReference>
<evidence type="ECO:0000313" key="1">
    <source>
        <dbReference type="EMBL" id="PWL52617.1"/>
    </source>
</evidence>
<sequence>MGGFIIMKNKKITSLLVAGVLTVGIVGGTLAWLTASDSVTNKFNTKMSGENQVIKVVEVYEEAKNLTPGAEINKDVQVKNVSGVNSFIRVHGLKVMQKGEDGNDVDVTDNFELNYKTDYCWGTSEEDLGKWFRSSDGYFYYIGVVAPEDVTNQILDSFKLPNNADMNKEYYIKVDADSMQASNGAYKDWKDAGEDAKAILSKLDNTDAFDGTEIPGAK</sequence>
<dbReference type="EMBL" id="QAMZ01000046">
    <property type="protein sequence ID" value="PWL52617.1"/>
    <property type="molecule type" value="Genomic_DNA"/>
</dbReference>
<dbReference type="NCBIfam" id="TIGR04090">
    <property type="entry name" value="exp_by_SipW_IV"/>
    <property type="match status" value="1"/>
</dbReference>
<comment type="caution">
    <text evidence="1">The sequence shown here is derived from an EMBL/GenBank/DDBJ whole genome shotgun (WGS) entry which is preliminary data.</text>
</comment>
<protein>
    <recommendedName>
        <fullName evidence="3">Alternate signal-mediated exported protein, CPF_0494 family</fullName>
    </recommendedName>
</protein>
<dbReference type="NCBIfam" id="TIGR04088">
    <property type="entry name" value="cognate_SipW"/>
    <property type="match status" value="1"/>
</dbReference>